<dbReference type="InterPro" id="IPR012347">
    <property type="entry name" value="Ferritin-like"/>
</dbReference>
<keyword evidence="2 10" id="KW-0409">Iron storage</keyword>
<feature type="binding site" evidence="11">
    <location>
        <position position="130"/>
    </location>
    <ligand>
        <name>Fe cation</name>
        <dbReference type="ChEBI" id="CHEBI:24875"/>
        <label>2</label>
    </ligand>
</feature>
<dbReference type="Pfam" id="PF00210">
    <property type="entry name" value="Ferritin"/>
    <property type="match status" value="1"/>
</dbReference>
<evidence type="ECO:0000256" key="5">
    <source>
        <dbReference type="ARBA" id="ARBA00022723"/>
    </source>
</evidence>
<dbReference type="InterPro" id="IPR008331">
    <property type="entry name" value="Ferritin_DPS_dom"/>
</dbReference>
<comment type="catalytic activity">
    <reaction evidence="10">
        <text>4 Fe(2+) + O2 + 4 H(+) = 4 Fe(3+) + 2 H2O</text>
        <dbReference type="Rhea" id="RHEA:11148"/>
        <dbReference type="ChEBI" id="CHEBI:15377"/>
        <dbReference type="ChEBI" id="CHEBI:15378"/>
        <dbReference type="ChEBI" id="CHEBI:15379"/>
        <dbReference type="ChEBI" id="CHEBI:29033"/>
        <dbReference type="ChEBI" id="CHEBI:29034"/>
        <dbReference type="EC" id="1.16.3.1"/>
    </reaction>
</comment>
<dbReference type="EMBL" id="FZLN01000001">
    <property type="protein sequence ID" value="SNQ28278.1"/>
    <property type="molecule type" value="Genomic_DNA"/>
</dbReference>
<dbReference type="GO" id="GO:0005829">
    <property type="term" value="C:cytosol"/>
    <property type="evidence" value="ECO:0007669"/>
    <property type="project" value="TreeGrafter"/>
</dbReference>
<protein>
    <recommendedName>
        <fullName evidence="10">Bacterioferritin</fullName>
        <ecNumber evidence="10">1.16.3.1</ecNumber>
    </recommendedName>
</protein>
<dbReference type="SUPFAM" id="SSF47240">
    <property type="entry name" value="Ferritin-like"/>
    <property type="match status" value="1"/>
</dbReference>
<feature type="binding site" evidence="11">
    <location>
        <position position="51"/>
    </location>
    <ligand>
        <name>Fe cation</name>
        <dbReference type="ChEBI" id="CHEBI:24875"/>
        <label>1</label>
    </ligand>
</feature>
<dbReference type="AlphaFoldDB" id="A0A217ECP9"/>
<keyword evidence="5 10" id="KW-0479">Metal-binding</keyword>
<dbReference type="InterPro" id="IPR009040">
    <property type="entry name" value="Ferritin-like_diiron"/>
</dbReference>
<evidence type="ECO:0000256" key="11">
    <source>
        <dbReference type="PIRSR" id="PIRSR002560-1"/>
    </source>
</evidence>
<evidence type="ECO:0000256" key="2">
    <source>
        <dbReference type="ARBA" id="ARBA00022434"/>
    </source>
</evidence>
<name>A0A217ECP9_9GAMM</name>
<proteinExistence type="inferred from homology"/>
<feature type="binding site" evidence="11">
    <location>
        <position position="127"/>
    </location>
    <ligand>
        <name>Fe cation</name>
        <dbReference type="ChEBI" id="CHEBI:24875"/>
        <label>2</label>
    </ligand>
</feature>
<dbReference type="NCBIfam" id="TIGR00754">
    <property type="entry name" value="bfr"/>
    <property type="match status" value="1"/>
</dbReference>
<dbReference type="CDD" id="cd00907">
    <property type="entry name" value="Bacterioferritin"/>
    <property type="match status" value="1"/>
</dbReference>
<feature type="binding site" evidence="11">
    <location>
        <position position="46"/>
    </location>
    <ligand>
        <name>Fe cation</name>
        <dbReference type="ChEBI" id="CHEBI:24875"/>
        <label>3</label>
    </ligand>
</feature>
<reference evidence="14" key="1">
    <citation type="submission" date="2017-06" db="EMBL/GenBank/DDBJ databases">
        <authorList>
            <person name="Varghese N."/>
            <person name="Submissions S."/>
        </authorList>
    </citation>
    <scope>NUCLEOTIDE SEQUENCE [LARGE SCALE GENOMIC DNA]</scope>
    <source>
        <strain evidence="14">ANC 5114</strain>
    </source>
</reference>
<gene>
    <name evidence="13" type="ORF">SAMN05444584_0192</name>
</gene>
<feature type="domain" description="Ferritin-like diiron" evidence="12">
    <location>
        <begin position="1"/>
        <end position="145"/>
    </location>
</feature>
<dbReference type="EC" id="1.16.3.1" evidence="10"/>
<dbReference type="PANTHER" id="PTHR30295">
    <property type="entry name" value="BACTERIOFERRITIN"/>
    <property type="match status" value="1"/>
</dbReference>
<dbReference type="Proteomes" id="UP000243463">
    <property type="component" value="Unassembled WGS sequence"/>
</dbReference>
<evidence type="ECO:0000256" key="7">
    <source>
        <dbReference type="ARBA" id="ARBA00023004"/>
    </source>
</evidence>
<dbReference type="Gene3D" id="1.20.1260.10">
    <property type="match status" value="1"/>
</dbReference>
<comment type="function">
    <text evidence="10">Iron-storage protein, whose ferroxidase center binds Fe(2+), oxidizes it using dioxygen to Fe(3+), and participates in the subsequent Fe(3+) oxide mineral core formation within the central cavity of the BFR protein shell.</text>
</comment>
<comment type="similarity">
    <text evidence="1 10">Belongs to the bacterioferritin family.</text>
</comment>
<keyword evidence="6" id="KW-0560">Oxidoreductase</keyword>
<dbReference type="GO" id="GO:0004322">
    <property type="term" value="F:ferroxidase activity"/>
    <property type="evidence" value="ECO:0007669"/>
    <property type="project" value="UniProtKB-EC"/>
</dbReference>
<feature type="binding site" evidence="11">
    <location>
        <position position="93"/>
    </location>
    <ligand>
        <name>Fe cation</name>
        <dbReference type="ChEBI" id="CHEBI:24875"/>
        <label>2</label>
    </ligand>
</feature>
<evidence type="ECO:0000259" key="12">
    <source>
        <dbReference type="PROSITE" id="PS50905"/>
    </source>
</evidence>
<dbReference type="GO" id="GO:0020037">
    <property type="term" value="F:heme binding"/>
    <property type="evidence" value="ECO:0007669"/>
    <property type="project" value="TreeGrafter"/>
</dbReference>
<evidence type="ECO:0000313" key="13">
    <source>
        <dbReference type="EMBL" id="SNQ28278.1"/>
    </source>
</evidence>
<sequence length="154" mass="18083">MRGNPEVIDYLNMLIGGELAARDQYLIHSRMYEDWGLNTIYERINHEMEEEASHADDIIRRVLFLEGTPNMTRDDIEVGHDVVSCLKADLALEYHVREKLVQGIRLCESKGDYVSRDMLRQQLEDTEEDHTYWLEKQIRLIGLIGLQNYIQSLM</sequence>
<evidence type="ECO:0000313" key="14">
    <source>
        <dbReference type="Proteomes" id="UP000243463"/>
    </source>
</evidence>
<dbReference type="GO" id="GO:0006826">
    <property type="term" value="P:iron ion transport"/>
    <property type="evidence" value="ECO:0007669"/>
    <property type="project" value="UniProtKB-KW"/>
</dbReference>
<evidence type="ECO:0000256" key="3">
    <source>
        <dbReference type="ARBA" id="ARBA00022448"/>
    </source>
</evidence>
<dbReference type="PRINTS" id="PR00601">
    <property type="entry name" value="BACFERRITIN"/>
</dbReference>
<keyword evidence="4" id="KW-0410">Iron transport</keyword>
<dbReference type="PROSITE" id="PS50905">
    <property type="entry name" value="FERRITIN_LIKE"/>
    <property type="match status" value="1"/>
</dbReference>
<dbReference type="OrthoDB" id="9800505at2"/>
<dbReference type="PIRSF" id="PIRSF002560">
    <property type="entry name" value="Bacterioferritin"/>
    <property type="match status" value="1"/>
</dbReference>
<keyword evidence="3" id="KW-0813">Transport</keyword>
<evidence type="ECO:0000256" key="4">
    <source>
        <dbReference type="ARBA" id="ARBA00022496"/>
    </source>
</evidence>
<keyword evidence="8" id="KW-0406">Ion transport</keyword>
<dbReference type="InterPro" id="IPR009078">
    <property type="entry name" value="Ferritin-like_SF"/>
</dbReference>
<evidence type="ECO:0000256" key="9">
    <source>
        <dbReference type="ARBA" id="ARBA00036243"/>
    </source>
</evidence>
<dbReference type="InterPro" id="IPR002024">
    <property type="entry name" value="Bacterioferritin"/>
</dbReference>
<dbReference type="GO" id="GO:0006879">
    <property type="term" value="P:intracellular iron ion homeostasis"/>
    <property type="evidence" value="ECO:0007669"/>
    <property type="project" value="UniProtKB-KW"/>
</dbReference>
<feature type="binding site" evidence="11">
    <location>
        <position position="127"/>
    </location>
    <ligand>
        <name>Fe cation</name>
        <dbReference type="ChEBI" id="CHEBI:24875"/>
        <label>1</label>
    </ligand>
</feature>
<dbReference type="FunFam" id="1.20.1260.10:FF:000005">
    <property type="entry name" value="Bacterioferritin"/>
    <property type="match status" value="1"/>
</dbReference>
<accession>A0A217ECP9</accession>
<feature type="binding site" evidence="11">
    <location>
        <position position="54"/>
    </location>
    <ligand>
        <name>Fe cation</name>
        <dbReference type="ChEBI" id="CHEBI:24875"/>
        <label>1</label>
    </ligand>
</feature>
<evidence type="ECO:0000256" key="6">
    <source>
        <dbReference type="ARBA" id="ARBA00023002"/>
    </source>
</evidence>
<evidence type="ECO:0000256" key="10">
    <source>
        <dbReference type="PIRNR" id="PIRNR002560"/>
    </source>
</evidence>
<organism evidence="13 14">
    <name type="scientific">Acinetobacter apis</name>
    <dbReference type="NCBI Taxonomy" id="1229165"/>
    <lineage>
        <taxon>Bacteria</taxon>
        <taxon>Pseudomonadati</taxon>
        <taxon>Pseudomonadota</taxon>
        <taxon>Gammaproteobacteria</taxon>
        <taxon>Moraxellales</taxon>
        <taxon>Moraxellaceae</taxon>
        <taxon>Acinetobacter</taxon>
    </lineage>
</organism>
<feature type="binding site" evidence="11">
    <location>
        <position position="51"/>
    </location>
    <ligand>
        <name>Fe cation</name>
        <dbReference type="ChEBI" id="CHEBI:24875"/>
        <label>2</label>
    </ligand>
</feature>
<keyword evidence="14" id="KW-1185">Reference proteome</keyword>
<comment type="catalytic activity">
    <reaction evidence="9">
        <text>Fe(2+)(in) = Fe(2+)(out)</text>
        <dbReference type="Rhea" id="RHEA:28486"/>
        <dbReference type="ChEBI" id="CHEBI:29033"/>
    </reaction>
</comment>
<dbReference type="RefSeq" id="WP_088822280.1">
    <property type="nucleotide sequence ID" value="NZ_FZLN01000001.1"/>
</dbReference>
<dbReference type="GO" id="GO:0008199">
    <property type="term" value="F:ferric iron binding"/>
    <property type="evidence" value="ECO:0007669"/>
    <property type="project" value="InterPro"/>
</dbReference>
<evidence type="ECO:0000256" key="8">
    <source>
        <dbReference type="ARBA" id="ARBA00023065"/>
    </source>
</evidence>
<dbReference type="PANTHER" id="PTHR30295:SF9">
    <property type="entry name" value="BACTERIOFERRITIN"/>
    <property type="match status" value="1"/>
</dbReference>
<feature type="binding site" evidence="11">
    <location>
        <position position="50"/>
    </location>
    <ligand>
        <name>Fe cation</name>
        <dbReference type="ChEBI" id="CHEBI:24875"/>
        <label>3</label>
    </ligand>
</feature>
<keyword evidence="7 10" id="KW-0408">Iron</keyword>
<dbReference type="GO" id="GO:0140315">
    <property type="term" value="F:iron ion sequestering activity"/>
    <property type="evidence" value="ECO:0007669"/>
    <property type="project" value="UniProtKB-ARBA"/>
</dbReference>
<evidence type="ECO:0000256" key="1">
    <source>
        <dbReference type="ARBA" id="ARBA00008093"/>
    </source>
</evidence>
<feature type="binding site" evidence="11">
    <location>
        <position position="18"/>
    </location>
    <ligand>
        <name>Fe cation</name>
        <dbReference type="ChEBI" id="CHEBI:24875"/>
        <label>1</label>
    </ligand>
</feature>